<organism evidence="2 3">
    <name type="scientific">Tetracentron sinense</name>
    <name type="common">Spur-leaf</name>
    <dbReference type="NCBI Taxonomy" id="13715"/>
    <lineage>
        <taxon>Eukaryota</taxon>
        <taxon>Viridiplantae</taxon>
        <taxon>Streptophyta</taxon>
        <taxon>Embryophyta</taxon>
        <taxon>Tracheophyta</taxon>
        <taxon>Spermatophyta</taxon>
        <taxon>Magnoliopsida</taxon>
        <taxon>Trochodendrales</taxon>
        <taxon>Trochodendraceae</taxon>
        <taxon>Tetracentron</taxon>
    </lineage>
</organism>
<keyword evidence="3" id="KW-1185">Reference proteome</keyword>
<proteinExistence type="predicted"/>
<feature type="region of interest" description="Disordered" evidence="1">
    <location>
        <begin position="184"/>
        <end position="214"/>
    </location>
</feature>
<dbReference type="AlphaFoldDB" id="A0A834YPF6"/>
<evidence type="ECO:0000313" key="2">
    <source>
        <dbReference type="EMBL" id="KAF8389361.1"/>
    </source>
</evidence>
<accession>A0A834YPF6</accession>
<dbReference type="OrthoDB" id="6431331at2759"/>
<comment type="caution">
    <text evidence="2">The sequence shown here is derived from an EMBL/GenBank/DDBJ whole genome shotgun (WGS) entry which is preliminary data.</text>
</comment>
<dbReference type="Proteomes" id="UP000655225">
    <property type="component" value="Unassembled WGS sequence"/>
</dbReference>
<name>A0A834YPF6_TETSI</name>
<reference evidence="2 3" key="1">
    <citation type="submission" date="2020-04" db="EMBL/GenBank/DDBJ databases">
        <title>Plant Genome Project.</title>
        <authorList>
            <person name="Zhang R.-G."/>
        </authorList>
    </citation>
    <scope>NUCLEOTIDE SEQUENCE [LARGE SCALE GENOMIC DNA]</scope>
    <source>
        <strain evidence="2">YNK0</strain>
        <tissue evidence="2">Leaf</tissue>
    </source>
</reference>
<feature type="compositionally biased region" description="Polar residues" evidence="1">
    <location>
        <begin position="184"/>
        <end position="196"/>
    </location>
</feature>
<evidence type="ECO:0000256" key="1">
    <source>
        <dbReference type="SAM" id="MobiDB-lite"/>
    </source>
</evidence>
<protein>
    <submittedName>
        <fullName evidence="2">Uncharacterized protein</fullName>
    </submittedName>
</protein>
<dbReference type="EMBL" id="JABCRI010000019">
    <property type="protein sequence ID" value="KAF8389361.1"/>
    <property type="molecule type" value="Genomic_DNA"/>
</dbReference>
<feature type="compositionally biased region" description="Low complexity" evidence="1">
    <location>
        <begin position="202"/>
        <end position="214"/>
    </location>
</feature>
<gene>
    <name evidence="2" type="ORF">HHK36_026055</name>
</gene>
<evidence type="ECO:0000313" key="3">
    <source>
        <dbReference type="Proteomes" id="UP000655225"/>
    </source>
</evidence>
<sequence length="214" mass="23929">MERFSSPTEFLLSVFEEGSDLAVFGGLTKEVCVATYLFVTWVVRFRRQSNWLFMALYLNTCAHSLQVFDGGSLDRTESYVLKLEKSDVYRLPYLSSGGPGFALLEPARKANFKDISSRISDGFTSGRGITRTLGFHNHGKAKCRSLLVELLHDPRESNERLWKKAELLNQENQAMLSELKQTLSIGNSKPNPNTIPDLNLGSNSSQKPSKSSNS</sequence>